<gene>
    <name evidence="4" type="ORF">FB471_0753</name>
</gene>
<name>A0A542DDD7_AMYCI</name>
<dbReference type="Proteomes" id="UP000320876">
    <property type="component" value="Unassembled WGS sequence"/>
</dbReference>
<organism evidence="4 5">
    <name type="scientific">Amycolatopsis cihanbeyliensis</name>
    <dbReference type="NCBI Taxonomy" id="1128664"/>
    <lineage>
        <taxon>Bacteria</taxon>
        <taxon>Bacillati</taxon>
        <taxon>Actinomycetota</taxon>
        <taxon>Actinomycetes</taxon>
        <taxon>Pseudonocardiales</taxon>
        <taxon>Pseudonocardiaceae</taxon>
        <taxon>Amycolatopsis</taxon>
    </lineage>
</organism>
<feature type="compositionally biased region" description="Basic and acidic residues" evidence="1">
    <location>
        <begin position="222"/>
        <end position="231"/>
    </location>
</feature>
<feature type="transmembrane region" description="Helical" evidence="2">
    <location>
        <begin position="24"/>
        <end position="43"/>
    </location>
</feature>
<dbReference type="AlphaFoldDB" id="A0A542DDD7"/>
<proteinExistence type="predicted"/>
<reference evidence="4 5" key="1">
    <citation type="submission" date="2019-06" db="EMBL/GenBank/DDBJ databases">
        <title>Sequencing the genomes of 1000 actinobacteria strains.</title>
        <authorList>
            <person name="Klenk H.-P."/>
        </authorList>
    </citation>
    <scope>NUCLEOTIDE SEQUENCE [LARGE SCALE GENOMIC DNA]</scope>
    <source>
        <strain evidence="4 5">DSM 45679</strain>
    </source>
</reference>
<keyword evidence="2" id="KW-0812">Transmembrane</keyword>
<evidence type="ECO:0000313" key="5">
    <source>
        <dbReference type="Proteomes" id="UP000320876"/>
    </source>
</evidence>
<evidence type="ECO:0000256" key="2">
    <source>
        <dbReference type="SAM" id="Phobius"/>
    </source>
</evidence>
<protein>
    <submittedName>
        <fullName evidence="4">LytR cell envelope-related transcriptional attenuator</fullName>
    </submittedName>
</protein>
<sequence length="231" mass="24340">MTSGSGWIGHGSSRKSKPYRKYRPLPALIVIGLLGAVSVFVWLNVIVRNSDLDDAVRCEPPASPPQGTVYTSLGHSGLGGTAPIPPDKVAVTVLNASGARNQAAMTTEALRTLGFDQVGEPANDPAYDKREAVCHGQIRFGENGEAAARTLSLVDPCFELVRDGRKDASVDLAIGTTFTGVGPTPEAANILEELTAWSQQHRDTGGGEQATGEQAPTIAPDRITEARQAHC</sequence>
<evidence type="ECO:0000256" key="1">
    <source>
        <dbReference type="SAM" id="MobiDB-lite"/>
    </source>
</evidence>
<accession>A0A542DDD7</accession>
<evidence type="ECO:0000259" key="3">
    <source>
        <dbReference type="Pfam" id="PF13399"/>
    </source>
</evidence>
<dbReference type="Gene3D" id="3.30.70.2390">
    <property type="match status" value="1"/>
</dbReference>
<dbReference type="RefSeq" id="WP_141995938.1">
    <property type="nucleotide sequence ID" value="NZ_VFML01000001.1"/>
</dbReference>
<dbReference type="EMBL" id="VFML01000001">
    <property type="protein sequence ID" value="TQJ01089.1"/>
    <property type="molecule type" value="Genomic_DNA"/>
</dbReference>
<keyword evidence="2" id="KW-1133">Transmembrane helix</keyword>
<dbReference type="InterPro" id="IPR027381">
    <property type="entry name" value="LytR/CpsA/Psr_C"/>
</dbReference>
<dbReference type="OrthoDB" id="5194885at2"/>
<keyword evidence="2" id="KW-0472">Membrane</keyword>
<evidence type="ECO:0000313" key="4">
    <source>
        <dbReference type="EMBL" id="TQJ01089.1"/>
    </source>
</evidence>
<feature type="region of interest" description="Disordered" evidence="1">
    <location>
        <begin position="199"/>
        <end position="231"/>
    </location>
</feature>
<keyword evidence="5" id="KW-1185">Reference proteome</keyword>
<dbReference type="NCBIfam" id="NF035953">
    <property type="entry name" value="integrity_Cei"/>
    <property type="match status" value="1"/>
</dbReference>
<feature type="domain" description="LytR/CpsA/Psr regulator C-terminal" evidence="3">
    <location>
        <begin position="89"/>
        <end position="178"/>
    </location>
</feature>
<comment type="caution">
    <text evidence="4">The sequence shown here is derived from an EMBL/GenBank/DDBJ whole genome shotgun (WGS) entry which is preliminary data.</text>
</comment>
<dbReference type="Pfam" id="PF13399">
    <property type="entry name" value="LytR_C"/>
    <property type="match status" value="1"/>
</dbReference>